<feature type="non-terminal residue" evidence="2">
    <location>
        <position position="1"/>
    </location>
</feature>
<keyword evidence="3" id="KW-1185">Reference proteome</keyword>
<evidence type="ECO:0000313" key="3">
    <source>
        <dbReference type="Proteomes" id="UP001152798"/>
    </source>
</evidence>
<dbReference type="AlphaFoldDB" id="A0A9P0MZ77"/>
<proteinExistence type="predicted"/>
<accession>A0A9P0MZ77</accession>
<organism evidence="2 3">
    <name type="scientific">Nezara viridula</name>
    <name type="common">Southern green stink bug</name>
    <name type="synonym">Cimex viridulus</name>
    <dbReference type="NCBI Taxonomy" id="85310"/>
    <lineage>
        <taxon>Eukaryota</taxon>
        <taxon>Metazoa</taxon>
        <taxon>Ecdysozoa</taxon>
        <taxon>Arthropoda</taxon>
        <taxon>Hexapoda</taxon>
        <taxon>Insecta</taxon>
        <taxon>Pterygota</taxon>
        <taxon>Neoptera</taxon>
        <taxon>Paraneoptera</taxon>
        <taxon>Hemiptera</taxon>
        <taxon>Heteroptera</taxon>
        <taxon>Panheteroptera</taxon>
        <taxon>Pentatomomorpha</taxon>
        <taxon>Pentatomoidea</taxon>
        <taxon>Pentatomidae</taxon>
        <taxon>Pentatominae</taxon>
        <taxon>Nezara</taxon>
    </lineage>
</organism>
<name>A0A9P0MZ77_NEZVI</name>
<dbReference type="EMBL" id="OV725083">
    <property type="protein sequence ID" value="CAH1407818.1"/>
    <property type="molecule type" value="Genomic_DNA"/>
</dbReference>
<feature type="region of interest" description="Disordered" evidence="1">
    <location>
        <begin position="1"/>
        <end position="20"/>
    </location>
</feature>
<dbReference type="Proteomes" id="UP001152798">
    <property type="component" value="Chromosome 7"/>
</dbReference>
<sequence>VVEDSESIDDRGPSPCMERAPKSRIRILSTVLQERRPLSAHVGRDGLQKVACQVLRSANRFVSQEEFSVVKWIAGSSRGISTEHHILCVTGTTQVVRYIGRNKKTLDKKKMDEGV</sequence>
<dbReference type="OrthoDB" id="10564270at2759"/>
<protein>
    <submittedName>
        <fullName evidence="2">Uncharacterized protein</fullName>
    </submittedName>
</protein>
<gene>
    <name evidence="2" type="ORF">NEZAVI_LOCUS15451</name>
</gene>
<reference evidence="2" key="1">
    <citation type="submission" date="2022-01" db="EMBL/GenBank/DDBJ databases">
        <authorList>
            <person name="King R."/>
        </authorList>
    </citation>
    <scope>NUCLEOTIDE SEQUENCE</scope>
</reference>
<evidence type="ECO:0000256" key="1">
    <source>
        <dbReference type="SAM" id="MobiDB-lite"/>
    </source>
</evidence>
<evidence type="ECO:0000313" key="2">
    <source>
        <dbReference type="EMBL" id="CAH1407818.1"/>
    </source>
</evidence>